<dbReference type="Proteomes" id="UP000092555">
    <property type="component" value="Unassembled WGS sequence"/>
</dbReference>
<protein>
    <submittedName>
        <fullName evidence="1">Uncharacterized protein</fullName>
    </submittedName>
</protein>
<dbReference type="EMBL" id="LXTC01000002">
    <property type="protein sequence ID" value="OBA22162.1"/>
    <property type="molecule type" value="Genomic_DNA"/>
</dbReference>
<proteinExistence type="predicted"/>
<comment type="caution">
    <text evidence="1">The sequence shown here is derived from an EMBL/GenBank/DDBJ whole genome shotgun (WGS) entry which is preliminary data.</text>
</comment>
<dbReference type="GeneID" id="30027515"/>
<organism evidence="1 2">
    <name type="scientific">Metschnikowia bicuspidata var. bicuspidata NRRL YB-4993</name>
    <dbReference type="NCBI Taxonomy" id="869754"/>
    <lineage>
        <taxon>Eukaryota</taxon>
        <taxon>Fungi</taxon>
        <taxon>Dikarya</taxon>
        <taxon>Ascomycota</taxon>
        <taxon>Saccharomycotina</taxon>
        <taxon>Pichiomycetes</taxon>
        <taxon>Metschnikowiaceae</taxon>
        <taxon>Metschnikowia</taxon>
    </lineage>
</organism>
<reference evidence="1 2" key="1">
    <citation type="submission" date="2016-05" db="EMBL/GenBank/DDBJ databases">
        <title>Comparative genomics of biotechnologically important yeasts.</title>
        <authorList>
            <consortium name="DOE Joint Genome Institute"/>
            <person name="Riley R."/>
            <person name="Haridas S."/>
            <person name="Wolfe K.H."/>
            <person name="Lopes M.R."/>
            <person name="Hittinger C.T."/>
            <person name="Goker M."/>
            <person name="Salamov A."/>
            <person name="Wisecaver J."/>
            <person name="Long T.M."/>
            <person name="Aerts A.L."/>
            <person name="Barry K."/>
            <person name="Choi C."/>
            <person name="Clum A."/>
            <person name="Coughlan A.Y."/>
            <person name="Deshpande S."/>
            <person name="Douglass A.P."/>
            <person name="Hanson S.J."/>
            <person name="Klenk H.-P."/>
            <person name="LaButti K."/>
            <person name="Lapidus A."/>
            <person name="Lindquist E."/>
            <person name="Lipzen A."/>
            <person name="Meier-kolthoff J.P."/>
            <person name="Ohm R.A."/>
            <person name="Otillar R.P."/>
            <person name="Pangilinan J."/>
            <person name="Peng Y."/>
            <person name="Rokas A."/>
            <person name="Rosa C.A."/>
            <person name="Scheuner C."/>
            <person name="Sibirny A.A."/>
            <person name="Slot J.C."/>
            <person name="Stielow J.B."/>
            <person name="Sun H."/>
            <person name="Kurtzman C.P."/>
            <person name="Blackwell M."/>
            <person name="Grigoriev I.V."/>
            <person name="Jeffries T.W."/>
        </authorList>
    </citation>
    <scope>NUCLEOTIDE SEQUENCE [LARGE SCALE GENOMIC DNA]</scope>
    <source>
        <strain evidence="1 2">NRRL YB-4993</strain>
    </source>
</reference>
<evidence type="ECO:0000313" key="2">
    <source>
        <dbReference type="Proteomes" id="UP000092555"/>
    </source>
</evidence>
<sequence>MLLKSALMPMALVPLETLLAKEIKIHLRECMGDLLNKYVIQEELDSTISISLLGFGNIENTERTWRDASEDAWPLHECLQSLSMAGEGPLPSPSLSSKFPNEPSYMANLENPHLSYSVEDPIIYQWP</sequence>
<accession>A0A1A0HE34</accession>
<name>A0A1A0HE34_9ASCO</name>
<dbReference type="RefSeq" id="XP_018712658.1">
    <property type="nucleotide sequence ID" value="XM_018854539.1"/>
</dbReference>
<dbReference type="AlphaFoldDB" id="A0A1A0HE34"/>
<gene>
    <name evidence="1" type="ORF">METBIDRAFT_147864</name>
</gene>
<evidence type="ECO:0000313" key="1">
    <source>
        <dbReference type="EMBL" id="OBA22162.1"/>
    </source>
</evidence>
<keyword evidence="2" id="KW-1185">Reference proteome</keyword>